<dbReference type="GO" id="GO:0008170">
    <property type="term" value="F:N-methyltransferase activity"/>
    <property type="evidence" value="ECO:0007669"/>
    <property type="project" value="TreeGrafter"/>
</dbReference>
<dbReference type="GO" id="GO:0032259">
    <property type="term" value="P:methylation"/>
    <property type="evidence" value="ECO:0007669"/>
    <property type="project" value="UniProtKB-KW"/>
</dbReference>
<evidence type="ECO:0008006" key="7">
    <source>
        <dbReference type="Google" id="ProtNLM"/>
    </source>
</evidence>
<evidence type="ECO:0000256" key="3">
    <source>
        <dbReference type="ARBA" id="ARBA00022679"/>
    </source>
</evidence>
<keyword evidence="4" id="KW-0949">S-adenosyl-L-methionine</keyword>
<dbReference type="InterPro" id="IPR029063">
    <property type="entry name" value="SAM-dependent_MTases_sf"/>
</dbReference>
<dbReference type="Proteomes" id="UP000053660">
    <property type="component" value="Unassembled WGS sequence"/>
</dbReference>
<dbReference type="OrthoDB" id="10050085at2759"/>
<organism evidence="5 6">
    <name type="scientific">Oesophagostomum dentatum</name>
    <name type="common">Nodular worm</name>
    <dbReference type="NCBI Taxonomy" id="61180"/>
    <lineage>
        <taxon>Eukaryota</taxon>
        <taxon>Metazoa</taxon>
        <taxon>Ecdysozoa</taxon>
        <taxon>Nematoda</taxon>
        <taxon>Chromadorea</taxon>
        <taxon>Rhabditida</taxon>
        <taxon>Rhabditina</taxon>
        <taxon>Rhabditomorpha</taxon>
        <taxon>Strongyloidea</taxon>
        <taxon>Strongylidae</taxon>
        <taxon>Oesophagostomum</taxon>
    </lineage>
</organism>
<evidence type="ECO:0000256" key="2">
    <source>
        <dbReference type="ARBA" id="ARBA00022603"/>
    </source>
</evidence>
<dbReference type="PANTHER" id="PTHR10867:SF39">
    <property type="entry name" value="NICOTINAMIDE N-METHYLTRANSFERASE-LIKE"/>
    <property type="match status" value="1"/>
</dbReference>
<protein>
    <recommendedName>
        <fullName evidence="7">Methyltransferase domain-containing protein</fullName>
    </recommendedName>
</protein>
<evidence type="ECO:0000256" key="4">
    <source>
        <dbReference type="ARBA" id="ARBA00022691"/>
    </source>
</evidence>
<proteinExistence type="inferred from homology"/>
<dbReference type="PROSITE" id="PS51681">
    <property type="entry name" value="SAM_MT_NNMT_PNMT_TEMT"/>
    <property type="match status" value="1"/>
</dbReference>
<keyword evidence="3" id="KW-0808">Transferase</keyword>
<name>A0A0B1SF88_OESDE</name>
<dbReference type="AlphaFoldDB" id="A0A0B1SF88"/>
<gene>
    <name evidence="5" type="ORF">OESDEN_18141</name>
</gene>
<dbReference type="SUPFAM" id="SSF53335">
    <property type="entry name" value="S-adenosyl-L-methionine-dependent methyltransferases"/>
    <property type="match status" value="1"/>
</dbReference>
<evidence type="ECO:0000313" key="5">
    <source>
        <dbReference type="EMBL" id="KHJ82167.1"/>
    </source>
</evidence>
<dbReference type="EMBL" id="KN581645">
    <property type="protein sequence ID" value="KHJ82167.1"/>
    <property type="molecule type" value="Genomic_DNA"/>
</dbReference>
<dbReference type="InterPro" id="IPR000940">
    <property type="entry name" value="NNMT_TEMT_trans"/>
</dbReference>
<evidence type="ECO:0000256" key="1">
    <source>
        <dbReference type="ARBA" id="ARBA00007996"/>
    </source>
</evidence>
<sequence>MILTQEGNPWDSLDDMIALTRKKVRGVFYCNCLTSPSVEVSLRLQHNFDVIVSIFCVEYCCNSIEEYKMAIKNIAEQIKPGGTLPRFI</sequence>
<reference evidence="5 6" key="1">
    <citation type="submission" date="2014-03" db="EMBL/GenBank/DDBJ databases">
        <title>Draft genome of the hookworm Oesophagostomum dentatum.</title>
        <authorList>
            <person name="Mitreva M."/>
        </authorList>
    </citation>
    <scope>NUCLEOTIDE SEQUENCE [LARGE SCALE GENOMIC DNA]</scope>
    <source>
        <strain evidence="5 6">OD-Hann</strain>
    </source>
</reference>
<accession>A0A0B1SF88</accession>
<comment type="similarity">
    <text evidence="1">Belongs to the class I-like SAM-binding methyltransferase superfamily. NNMT/PNMT/TEMT family.</text>
</comment>
<keyword evidence="6" id="KW-1185">Reference proteome</keyword>
<dbReference type="PANTHER" id="PTHR10867">
    <property type="entry name" value="NNMT/PNMT/TEMT FAMILY MEMBER"/>
    <property type="match status" value="1"/>
</dbReference>
<dbReference type="Gene3D" id="3.40.50.150">
    <property type="entry name" value="Vaccinia Virus protein VP39"/>
    <property type="match status" value="1"/>
</dbReference>
<dbReference type="GO" id="GO:0005829">
    <property type="term" value="C:cytosol"/>
    <property type="evidence" value="ECO:0007669"/>
    <property type="project" value="TreeGrafter"/>
</dbReference>
<keyword evidence="2" id="KW-0489">Methyltransferase</keyword>
<dbReference type="Pfam" id="PF01234">
    <property type="entry name" value="NNMT_PNMT_TEMT"/>
    <property type="match status" value="1"/>
</dbReference>
<evidence type="ECO:0000313" key="6">
    <source>
        <dbReference type="Proteomes" id="UP000053660"/>
    </source>
</evidence>